<dbReference type="InterPro" id="IPR039261">
    <property type="entry name" value="FNR_nucleotide-bd"/>
</dbReference>
<evidence type="ECO:0000256" key="5">
    <source>
        <dbReference type="ARBA" id="ARBA00022714"/>
    </source>
</evidence>
<evidence type="ECO:0000256" key="12">
    <source>
        <dbReference type="ARBA" id="ARBA00023136"/>
    </source>
</evidence>
<dbReference type="SUPFAM" id="SSF52343">
    <property type="entry name" value="Ferredoxin reductase-like, C-terminal NADP-linked domain"/>
    <property type="match status" value="1"/>
</dbReference>
<feature type="transmembrane region" description="Helical" evidence="13">
    <location>
        <begin position="86"/>
        <end position="105"/>
    </location>
</feature>
<evidence type="ECO:0000256" key="10">
    <source>
        <dbReference type="ARBA" id="ARBA00023004"/>
    </source>
</evidence>
<evidence type="ECO:0000256" key="6">
    <source>
        <dbReference type="ARBA" id="ARBA00022723"/>
    </source>
</evidence>
<comment type="caution">
    <text evidence="15">The sequence shown here is derived from an EMBL/GenBank/DDBJ whole genome shotgun (WGS) entry which is preliminary data.</text>
</comment>
<evidence type="ECO:0000256" key="2">
    <source>
        <dbReference type="ARBA" id="ARBA00004141"/>
    </source>
</evidence>
<feature type="transmembrane region" description="Helical" evidence="13">
    <location>
        <begin position="183"/>
        <end position="203"/>
    </location>
</feature>
<evidence type="ECO:0000259" key="14">
    <source>
        <dbReference type="PROSITE" id="PS51384"/>
    </source>
</evidence>
<dbReference type="Gene3D" id="2.40.30.10">
    <property type="entry name" value="Translation factors"/>
    <property type="match status" value="1"/>
</dbReference>
<keyword evidence="7" id="KW-0274">FAD</keyword>
<gene>
    <name evidence="15" type="ORF">KDL28_09975</name>
</gene>
<evidence type="ECO:0000256" key="11">
    <source>
        <dbReference type="ARBA" id="ARBA00023014"/>
    </source>
</evidence>
<dbReference type="PRINTS" id="PR00406">
    <property type="entry name" value="CYTB5RDTASE"/>
</dbReference>
<dbReference type="InterPro" id="IPR050415">
    <property type="entry name" value="MRET"/>
</dbReference>
<evidence type="ECO:0000256" key="3">
    <source>
        <dbReference type="ARBA" id="ARBA00022630"/>
    </source>
</evidence>
<dbReference type="EMBL" id="JAGSOV010000021">
    <property type="protein sequence ID" value="MCO1655382.1"/>
    <property type="molecule type" value="Genomic_DNA"/>
</dbReference>
<keyword evidence="5" id="KW-0001">2Fe-2S</keyword>
<keyword evidence="16" id="KW-1185">Reference proteome</keyword>
<dbReference type="PROSITE" id="PS51384">
    <property type="entry name" value="FAD_FR"/>
    <property type="match status" value="1"/>
</dbReference>
<accession>A0ABT0ZXA1</accession>
<evidence type="ECO:0000313" key="15">
    <source>
        <dbReference type="EMBL" id="MCO1655382.1"/>
    </source>
</evidence>
<evidence type="ECO:0000256" key="7">
    <source>
        <dbReference type="ARBA" id="ARBA00022827"/>
    </source>
</evidence>
<keyword evidence="11" id="KW-0411">Iron-sulfur</keyword>
<feature type="transmembrane region" description="Helical" evidence="13">
    <location>
        <begin position="125"/>
        <end position="145"/>
    </location>
</feature>
<feature type="transmembrane region" description="Helical" evidence="13">
    <location>
        <begin position="40"/>
        <end position="65"/>
    </location>
</feature>
<evidence type="ECO:0000313" key="16">
    <source>
        <dbReference type="Proteomes" id="UP001165283"/>
    </source>
</evidence>
<dbReference type="InterPro" id="IPR017927">
    <property type="entry name" value="FAD-bd_FR_type"/>
</dbReference>
<name>A0ABT0ZXA1_9PSEU</name>
<dbReference type="Pfam" id="PF01794">
    <property type="entry name" value="Ferric_reduct"/>
    <property type="match status" value="1"/>
</dbReference>
<proteinExistence type="predicted"/>
<keyword evidence="6" id="KW-0479">Metal-binding</keyword>
<dbReference type="PANTHER" id="PTHR47354:SF6">
    <property type="entry name" value="NADH OXIDOREDUCTASE HCR"/>
    <property type="match status" value="1"/>
</dbReference>
<comment type="subcellular location">
    <subcellularLocation>
        <location evidence="2">Membrane</location>
        <topology evidence="2">Multi-pass membrane protein</topology>
    </subcellularLocation>
</comment>
<evidence type="ECO:0000256" key="8">
    <source>
        <dbReference type="ARBA" id="ARBA00022989"/>
    </source>
</evidence>
<feature type="transmembrane region" description="Helical" evidence="13">
    <location>
        <begin position="157"/>
        <end position="177"/>
    </location>
</feature>
<keyword evidence="4 13" id="KW-0812">Transmembrane</keyword>
<keyword evidence="9" id="KW-0560">Oxidoreductase</keyword>
<keyword evidence="8 13" id="KW-1133">Transmembrane helix</keyword>
<organism evidence="15 16">
    <name type="scientific">Pseudonocardia humida</name>
    <dbReference type="NCBI Taxonomy" id="2800819"/>
    <lineage>
        <taxon>Bacteria</taxon>
        <taxon>Bacillati</taxon>
        <taxon>Actinomycetota</taxon>
        <taxon>Actinomycetes</taxon>
        <taxon>Pseudonocardiales</taxon>
        <taxon>Pseudonocardiaceae</taxon>
        <taxon>Pseudonocardia</taxon>
    </lineage>
</organism>
<dbReference type="Pfam" id="PF00175">
    <property type="entry name" value="NAD_binding_1"/>
    <property type="match status" value="1"/>
</dbReference>
<keyword evidence="10" id="KW-0408">Iron</keyword>
<evidence type="ECO:0000256" key="9">
    <source>
        <dbReference type="ARBA" id="ARBA00023002"/>
    </source>
</evidence>
<dbReference type="InterPro" id="IPR017938">
    <property type="entry name" value="Riboflavin_synthase-like_b-brl"/>
</dbReference>
<dbReference type="PANTHER" id="PTHR47354">
    <property type="entry name" value="NADH OXIDOREDUCTASE HCR"/>
    <property type="match status" value="1"/>
</dbReference>
<evidence type="ECO:0000256" key="1">
    <source>
        <dbReference type="ARBA" id="ARBA00001974"/>
    </source>
</evidence>
<dbReference type="Proteomes" id="UP001165283">
    <property type="component" value="Unassembled WGS sequence"/>
</dbReference>
<protein>
    <submittedName>
        <fullName evidence="15">Ferredoxin reductase family protein</fullName>
    </submittedName>
</protein>
<dbReference type="CDD" id="cd06198">
    <property type="entry name" value="FNR_like_3"/>
    <property type="match status" value="1"/>
</dbReference>
<dbReference type="Gene3D" id="3.40.50.80">
    <property type="entry name" value="Nucleotide-binding domain of ferredoxin-NADP reductase (FNR) module"/>
    <property type="match status" value="1"/>
</dbReference>
<dbReference type="InterPro" id="IPR013112">
    <property type="entry name" value="FAD-bd_8"/>
</dbReference>
<dbReference type="InterPro" id="IPR001433">
    <property type="entry name" value="OxRdtase_FAD/NAD-bd"/>
</dbReference>
<evidence type="ECO:0000256" key="4">
    <source>
        <dbReference type="ARBA" id="ARBA00022692"/>
    </source>
</evidence>
<dbReference type="RefSeq" id="WP_252437169.1">
    <property type="nucleotide sequence ID" value="NZ_JAGSOV010000021.1"/>
</dbReference>
<sequence length="451" mass="49678">MEQRQLRAIWLAGFAVIVIAPSLLWLSVPPSVTGNGIRRISLWSNLSVVTGLLATSAMVCVVVLPSRIRSLNRAFGIENIIDLHRFLGIVTASLVLLHLACVVAADPTNTALLNFPEAPGRAQNATIATFGLVAIVLLAILRRKFDLSYEFWRTSHLALAVVVLITSAMHIVLLNQLMNDPTFALVLTALAVAVVLVFAYRWIWRNIYDQSTEFLVRDVRLENPTVATLVLEPKTRNRDGSTTSWAFAPGQFAWIRLDRSATGQEHPFTIASSAHDEFTEFTIRGAGDFTRRIRRLQPGQPVWVDGPHGAFTSDLTTASAGFVLMAGGVGITPMLSMVRTAAHRGDPRPYRLVVVASAPEDLFFRDELATLRRYIDLEVTEVLRRPRPDWSGPIGGINSELMGLVVGDIGDPQDLDYFICGPPGMVVDAMNVLDEMSVPADRVHTEQFDFV</sequence>
<feature type="transmembrane region" description="Helical" evidence="13">
    <location>
        <begin position="9"/>
        <end position="28"/>
    </location>
</feature>
<dbReference type="Pfam" id="PF08022">
    <property type="entry name" value="FAD_binding_8"/>
    <property type="match status" value="1"/>
</dbReference>
<dbReference type="InterPro" id="IPR013130">
    <property type="entry name" value="Fe3_Rdtase_TM_dom"/>
</dbReference>
<feature type="domain" description="FAD-binding FR-type" evidence="14">
    <location>
        <begin position="209"/>
        <end position="314"/>
    </location>
</feature>
<keyword evidence="12 13" id="KW-0472">Membrane</keyword>
<dbReference type="SUPFAM" id="SSF63380">
    <property type="entry name" value="Riboflavin synthase domain-like"/>
    <property type="match status" value="1"/>
</dbReference>
<reference evidence="15" key="1">
    <citation type="submission" date="2021-04" db="EMBL/GenBank/DDBJ databases">
        <title>Pseudonocardia sp. nov., isolated from sandy soil of mangrove forest.</title>
        <authorList>
            <person name="Zan Z."/>
            <person name="Huang R."/>
            <person name="Liu W."/>
        </authorList>
    </citation>
    <scope>NUCLEOTIDE SEQUENCE</scope>
    <source>
        <strain evidence="15">S2-4</strain>
    </source>
</reference>
<keyword evidence="3" id="KW-0285">Flavoprotein</keyword>
<evidence type="ECO:0000256" key="13">
    <source>
        <dbReference type="SAM" id="Phobius"/>
    </source>
</evidence>
<comment type="cofactor">
    <cofactor evidence="1">
        <name>FAD</name>
        <dbReference type="ChEBI" id="CHEBI:57692"/>
    </cofactor>
</comment>